<organism evidence="13 14">
    <name type="scientific">Mytilus galloprovincialis</name>
    <name type="common">Mediterranean mussel</name>
    <dbReference type="NCBI Taxonomy" id="29158"/>
    <lineage>
        <taxon>Eukaryota</taxon>
        <taxon>Metazoa</taxon>
        <taxon>Spiralia</taxon>
        <taxon>Lophotrochozoa</taxon>
        <taxon>Mollusca</taxon>
        <taxon>Bivalvia</taxon>
        <taxon>Autobranchia</taxon>
        <taxon>Pteriomorphia</taxon>
        <taxon>Mytilida</taxon>
        <taxon>Mytiloidea</taxon>
        <taxon>Mytilidae</taxon>
        <taxon>Mytilinae</taxon>
        <taxon>Mytilus</taxon>
    </lineage>
</organism>
<evidence type="ECO:0000256" key="5">
    <source>
        <dbReference type="ARBA" id="ARBA00022807"/>
    </source>
</evidence>
<gene>
    <name evidence="13" type="ORF">MGAL_10B059191</name>
</gene>
<evidence type="ECO:0000256" key="1">
    <source>
        <dbReference type="ARBA" id="ARBA00010134"/>
    </source>
</evidence>
<dbReference type="AlphaFoldDB" id="A0A8B6GPP9"/>
<dbReference type="Pfam" id="PF00619">
    <property type="entry name" value="CARD"/>
    <property type="match status" value="1"/>
</dbReference>
<evidence type="ECO:0000256" key="8">
    <source>
        <dbReference type="SAM" id="MobiDB-lite"/>
    </source>
</evidence>
<dbReference type="InterPro" id="IPR013783">
    <property type="entry name" value="Ig-like_fold"/>
</dbReference>
<dbReference type="InterPro" id="IPR003598">
    <property type="entry name" value="Ig_sub2"/>
</dbReference>
<dbReference type="InterPro" id="IPR029030">
    <property type="entry name" value="Caspase-like_dom_sf"/>
</dbReference>
<comment type="caution">
    <text evidence="13">The sequence shown here is derived from an EMBL/GenBank/DDBJ whole genome shotgun (WGS) entry which is preliminary data.</text>
</comment>
<dbReference type="InterPro" id="IPR001309">
    <property type="entry name" value="Pept_C14_p20"/>
</dbReference>
<dbReference type="InterPro" id="IPR015917">
    <property type="entry name" value="Pept_C14A"/>
</dbReference>
<keyword evidence="6" id="KW-0865">Zymogen</keyword>
<keyword evidence="14" id="KW-1185">Reference proteome</keyword>
<feature type="domain" description="Caspase family p10" evidence="9">
    <location>
        <begin position="654"/>
        <end position="703"/>
    </location>
</feature>
<evidence type="ECO:0000259" key="9">
    <source>
        <dbReference type="PROSITE" id="PS50207"/>
    </source>
</evidence>
<dbReference type="InterPro" id="IPR011029">
    <property type="entry name" value="DEATH-like_dom_sf"/>
</dbReference>
<evidence type="ECO:0000256" key="4">
    <source>
        <dbReference type="ARBA" id="ARBA00022801"/>
    </source>
</evidence>
<feature type="domain" description="CARD" evidence="11">
    <location>
        <begin position="39"/>
        <end position="129"/>
    </location>
</feature>
<dbReference type="InterPro" id="IPR001315">
    <property type="entry name" value="CARD"/>
</dbReference>
<dbReference type="GO" id="GO:0004197">
    <property type="term" value="F:cysteine-type endopeptidase activity"/>
    <property type="evidence" value="ECO:0007669"/>
    <property type="project" value="InterPro"/>
</dbReference>
<feature type="domain" description="Caspase family p20" evidence="10">
    <location>
        <begin position="187"/>
        <end position="312"/>
    </location>
</feature>
<dbReference type="SMART" id="SM00408">
    <property type="entry name" value="IGc2"/>
    <property type="match status" value="3"/>
</dbReference>
<dbReference type="EMBL" id="UYJE01008729">
    <property type="protein sequence ID" value="VDI66713.1"/>
    <property type="molecule type" value="Genomic_DNA"/>
</dbReference>
<reference evidence="13" key="1">
    <citation type="submission" date="2018-11" db="EMBL/GenBank/DDBJ databases">
        <authorList>
            <person name="Alioto T."/>
            <person name="Alioto T."/>
        </authorList>
    </citation>
    <scope>NUCLEOTIDE SEQUENCE</scope>
</reference>
<evidence type="ECO:0000256" key="7">
    <source>
        <dbReference type="RuleBase" id="RU003971"/>
    </source>
</evidence>
<dbReference type="PROSITE" id="PS50835">
    <property type="entry name" value="IG_LIKE"/>
    <property type="match status" value="3"/>
</dbReference>
<evidence type="ECO:0000259" key="10">
    <source>
        <dbReference type="PROSITE" id="PS50208"/>
    </source>
</evidence>
<dbReference type="PRINTS" id="PR00376">
    <property type="entry name" value="IL1BCENZYME"/>
</dbReference>
<sequence length="722" mass="82226">MAFSSRRGYLKRVSMTLKNVNSSIACSTETSLFCEMTAENYDWKNAFKKNRVIIVKGLANPDEVANELFQSEILNVEMHETILQIDEKENKTRKILETLNYRGKKGVAALHDAFMETQNKELAKKLAPYVIEVAKRDSKMEPKEWPPTPDEEMEMLKDDLIAIKDTKSPWFIHEYGKEYVYEMQGKCRGKVFIINNVDFSEKMLGREASDLDAENLEELFKKLHFSVQRWDNLTADKMISYLYDGAEQLETENNAECVVLIIMSHGGGNRVYGVDSIPVELKTLIDVFSSVNCPSLHGKPRLVFVQACRSDEIASIEKTNHLVKHDAQVEIECHVKTDKPVLEIFWKKDERPICKNEKYSLQSTGRMHSLVVTKVEGADKGVYQCIVKHEATYQTNPAQIELTIEDASIKKLLHLVEHKKQVQVECIVDVNKQIRKVSWERDIDGVILSITEKTNPSKYCLEVSKGISKLIVQEVTFTDEGKYRCFVKYEDGSKIKSNPTEIKVNNFKGMIASITQSIHLVKPGGQVIIDCSIITNNPIRAVSWEKDAKGVKHQITENTSPTKYRLQNETKTKSLVISNVEDSDAGEYRCIVKHEYNGQSNPTVLDILDVPHSSKGDVTENKKKGSYDETDSVPAPEETKVLITPICSFPDHPRADFLIAYATPEGTRAWLHKDVGSWFMNAIVWTFKYHAHEEELHHLLIRVGFTCNNIIKAKTHCIITTE</sequence>
<dbReference type="Gene3D" id="3.40.50.1460">
    <property type="match status" value="2"/>
</dbReference>
<comment type="similarity">
    <text evidence="1 7">Belongs to the peptidase C14A family.</text>
</comment>
<dbReference type="InterPro" id="IPR013151">
    <property type="entry name" value="Immunoglobulin_dom"/>
</dbReference>
<dbReference type="Pfam" id="PF00656">
    <property type="entry name" value="Peptidase_C14"/>
    <property type="match status" value="2"/>
</dbReference>
<dbReference type="GO" id="GO:0006915">
    <property type="term" value="P:apoptotic process"/>
    <property type="evidence" value="ECO:0007669"/>
    <property type="project" value="UniProtKB-KW"/>
</dbReference>
<protein>
    <submittedName>
        <fullName evidence="13">Uncharacterized protein</fullName>
    </submittedName>
</protein>
<proteinExistence type="inferred from homology"/>
<keyword evidence="3" id="KW-0053">Apoptosis</keyword>
<dbReference type="InterPro" id="IPR003006">
    <property type="entry name" value="Ig/MHC_CS"/>
</dbReference>
<dbReference type="GO" id="GO:0006508">
    <property type="term" value="P:proteolysis"/>
    <property type="evidence" value="ECO:0007669"/>
    <property type="project" value="UniProtKB-KW"/>
</dbReference>
<name>A0A8B6GPP9_MYTGA</name>
<evidence type="ECO:0000256" key="3">
    <source>
        <dbReference type="ARBA" id="ARBA00022703"/>
    </source>
</evidence>
<dbReference type="SMART" id="SM00115">
    <property type="entry name" value="CASc"/>
    <property type="match status" value="1"/>
</dbReference>
<dbReference type="PROSITE" id="PS50208">
    <property type="entry name" value="CASPASE_P20"/>
    <property type="match status" value="1"/>
</dbReference>
<feature type="domain" description="Ig-like" evidence="12">
    <location>
        <begin position="422"/>
        <end position="496"/>
    </location>
</feature>
<dbReference type="Gene3D" id="2.60.40.10">
    <property type="entry name" value="Immunoglobulins"/>
    <property type="match status" value="3"/>
</dbReference>
<evidence type="ECO:0000259" key="12">
    <source>
        <dbReference type="PROSITE" id="PS50835"/>
    </source>
</evidence>
<dbReference type="PROSITE" id="PS00290">
    <property type="entry name" value="IG_MHC"/>
    <property type="match status" value="1"/>
</dbReference>
<dbReference type="SUPFAM" id="SSF52129">
    <property type="entry name" value="Caspase-like"/>
    <property type="match status" value="2"/>
</dbReference>
<accession>A0A8B6GPP9</accession>
<feature type="domain" description="Ig-like" evidence="12">
    <location>
        <begin position="300"/>
        <end position="401"/>
    </location>
</feature>
<evidence type="ECO:0000313" key="13">
    <source>
        <dbReference type="EMBL" id="VDI66713.1"/>
    </source>
</evidence>
<dbReference type="PROSITE" id="PS50207">
    <property type="entry name" value="CASPASE_P10"/>
    <property type="match status" value="1"/>
</dbReference>
<keyword evidence="4" id="KW-0378">Hydrolase</keyword>
<feature type="region of interest" description="Disordered" evidence="8">
    <location>
        <begin position="613"/>
        <end position="633"/>
    </location>
</feature>
<feature type="domain" description="Ig-like" evidence="12">
    <location>
        <begin position="499"/>
        <end position="606"/>
    </location>
</feature>
<dbReference type="Pfam" id="PF00047">
    <property type="entry name" value="ig"/>
    <property type="match status" value="1"/>
</dbReference>
<feature type="compositionally biased region" description="Basic and acidic residues" evidence="8">
    <location>
        <begin position="613"/>
        <end position="627"/>
    </location>
</feature>
<dbReference type="OrthoDB" id="6141361at2759"/>
<dbReference type="Proteomes" id="UP000596742">
    <property type="component" value="Unassembled WGS sequence"/>
</dbReference>
<keyword evidence="2" id="KW-0645">Protease</keyword>
<dbReference type="InterPro" id="IPR002398">
    <property type="entry name" value="Pept_C14"/>
</dbReference>
<dbReference type="SMART" id="SM00409">
    <property type="entry name" value="IG"/>
    <property type="match status" value="3"/>
</dbReference>
<dbReference type="InterPro" id="IPR003599">
    <property type="entry name" value="Ig_sub"/>
</dbReference>
<dbReference type="Gene3D" id="1.10.533.10">
    <property type="entry name" value="Death Domain, Fas"/>
    <property type="match status" value="1"/>
</dbReference>
<dbReference type="PANTHER" id="PTHR47901">
    <property type="entry name" value="CASPASE RECRUITMENT DOMAIN-CONTAINING PROTEIN 18"/>
    <property type="match status" value="1"/>
</dbReference>
<evidence type="ECO:0000256" key="6">
    <source>
        <dbReference type="ARBA" id="ARBA00023145"/>
    </source>
</evidence>
<evidence type="ECO:0000259" key="11">
    <source>
        <dbReference type="PROSITE" id="PS50209"/>
    </source>
</evidence>
<dbReference type="SUPFAM" id="SSF48726">
    <property type="entry name" value="Immunoglobulin"/>
    <property type="match status" value="3"/>
</dbReference>
<dbReference type="PROSITE" id="PS50209">
    <property type="entry name" value="CARD"/>
    <property type="match status" value="1"/>
</dbReference>
<dbReference type="InterPro" id="IPR036179">
    <property type="entry name" value="Ig-like_dom_sf"/>
</dbReference>
<dbReference type="PANTHER" id="PTHR47901:SF8">
    <property type="entry name" value="CASPASE-3"/>
    <property type="match status" value="1"/>
</dbReference>
<dbReference type="CDD" id="cd01671">
    <property type="entry name" value="CARD"/>
    <property type="match status" value="1"/>
</dbReference>
<dbReference type="SUPFAM" id="SSF47986">
    <property type="entry name" value="DEATH domain"/>
    <property type="match status" value="1"/>
</dbReference>
<dbReference type="InterPro" id="IPR007110">
    <property type="entry name" value="Ig-like_dom"/>
</dbReference>
<dbReference type="InterPro" id="IPR011600">
    <property type="entry name" value="Pept_C14_caspase"/>
</dbReference>
<evidence type="ECO:0000256" key="2">
    <source>
        <dbReference type="ARBA" id="ARBA00022670"/>
    </source>
</evidence>
<dbReference type="CDD" id="cd00096">
    <property type="entry name" value="Ig"/>
    <property type="match status" value="2"/>
</dbReference>
<evidence type="ECO:0000313" key="14">
    <source>
        <dbReference type="Proteomes" id="UP000596742"/>
    </source>
</evidence>
<keyword evidence="5" id="KW-0788">Thiol protease</keyword>
<dbReference type="InterPro" id="IPR002138">
    <property type="entry name" value="Pept_C14_p10"/>
</dbReference>
<dbReference type="GO" id="GO:0042981">
    <property type="term" value="P:regulation of apoptotic process"/>
    <property type="evidence" value="ECO:0007669"/>
    <property type="project" value="InterPro"/>
</dbReference>